<evidence type="ECO:0000313" key="2">
    <source>
        <dbReference type="Proteomes" id="UP001304298"/>
    </source>
</evidence>
<sequence>MARTAITPQALTRAGAELVLGAVDATASPNGNSFPTNGREVVVIKNADAASHTCTIPVNPAAAPDGLAVTSRQVVVPAGKTYVAGPFGPEYRQADGSVYLNWDSATSMTAGVLRLPS</sequence>
<dbReference type="RefSeq" id="WP_323337861.1">
    <property type="nucleotide sequence ID" value="NZ_JAYFSI010000027.1"/>
</dbReference>
<comment type="caution">
    <text evidence="1">The sequence shown here is derived from an EMBL/GenBank/DDBJ whole genome shotgun (WGS) entry which is preliminary data.</text>
</comment>
<name>A0ABU5RNE0_9PSEU</name>
<dbReference type="Proteomes" id="UP001304298">
    <property type="component" value="Unassembled WGS sequence"/>
</dbReference>
<gene>
    <name evidence="1" type="ORF">VA596_49915</name>
</gene>
<proteinExistence type="predicted"/>
<evidence type="ECO:0000313" key="1">
    <source>
        <dbReference type="EMBL" id="MEA5367728.1"/>
    </source>
</evidence>
<keyword evidence="2" id="KW-1185">Reference proteome</keyword>
<protein>
    <submittedName>
        <fullName evidence="1">Uncharacterized protein</fullName>
    </submittedName>
</protein>
<organism evidence="1 2">
    <name type="scientific">Amycolatopsis heterodermiae</name>
    <dbReference type="NCBI Taxonomy" id="3110235"/>
    <lineage>
        <taxon>Bacteria</taxon>
        <taxon>Bacillati</taxon>
        <taxon>Actinomycetota</taxon>
        <taxon>Actinomycetes</taxon>
        <taxon>Pseudonocardiales</taxon>
        <taxon>Pseudonocardiaceae</taxon>
        <taxon>Amycolatopsis</taxon>
    </lineage>
</organism>
<accession>A0ABU5RNE0</accession>
<dbReference type="EMBL" id="JAYFSI010000027">
    <property type="protein sequence ID" value="MEA5367728.1"/>
    <property type="molecule type" value="Genomic_DNA"/>
</dbReference>
<reference evidence="1 2" key="1">
    <citation type="submission" date="2023-12" db="EMBL/GenBank/DDBJ databases">
        <title>Amycolatopsis sp. V23-08.</title>
        <authorList>
            <person name="Somphong A."/>
        </authorList>
    </citation>
    <scope>NUCLEOTIDE SEQUENCE [LARGE SCALE GENOMIC DNA]</scope>
    <source>
        <strain evidence="1 2">V23-08</strain>
    </source>
</reference>